<evidence type="ECO:0000256" key="1">
    <source>
        <dbReference type="SAM" id="MobiDB-lite"/>
    </source>
</evidence>
<name>A0AA35X974_GEOBA</name>
<reference evidence="2" key="1">
    <citation type="submission" date="2023-03" db="EMBL/GenBank/DDBJ databases">
        <authorList>
            <person name="Steffen K."/>
            <person name="Cardenas P."/>
        </authorList>
    </citation>
    <scope>NUCLEOTIDE SEQUENCE</scope>
</reference>
<dbReference type="Proteomes" id="UP001174909">
    <property type="component" value="Unassembled WGS sequence"/>
</dbReference>
<dbReference type="EMBL" id="CASHTH010003288">
    <property type="protein sequence ID" value="CAI8042865.1"/>
    <property type="molecule type" value="Genomic_DNA"/>
</dbReference>
<feature type="compositionally biased region" description="Low complexity" evidence="1">
    <location>
        <begin position="211"/>
        <end position="222"/>
    </location>
</feature>
<keyword evidence="3" id="KW-1185">Reference proteome</keyword>
<organism evidence="2 3">
    <name type="scientific">Geodia barretti</name>
    <name type="common">Barrett's horny sponge</name>
    <dbReference type="NCBI Taxonomy" id="519541"/>
    <lineage>
        <taxon>Eukaryota</taxon>
        <taxon>Metazoa</taxon>
        <taxon>Porifera</taxon>
        <taxon>Demospongiae</taxon>
        <taxon>Heteroscleromorpha</taxon>
        <taxon>Tetractinellida</taxon>
        <taxon>Astrophorina</taxon>
        <taxon>Geodiidae</taxon>
        <taxon>Geodia</taxon>
    </lineage>
</organism>
<accession>A0AA35X974</accession>
<feature type="region of interest" description="Disordered" evidence="1">
    <location>
        <begin position="78"/>
        <end position="136"/>
    </location>
</feature>
<evidence type="ECO:0000313" key="3">
    <source>
        <dbReference type="Proteomes" id="UP001174909"/>
    </source>
</evidence>
<sequence length="296" mass="32825">MAERVCCHFQTALKINIFSLNLQQIHTSTPCQPVLLELSAIVEQQPHPKPCTTPANMTTLSPAALWRRARMETPDISRRLAPAGSGGQTPSSLLPSEPPSSHPPSQPPSPLPSEPPSSHPPSESAPSLTPSSATVKELTLQLERKEREWEDYYKKIKQVEEEIKKIKQQLHQAKLSHHHPSPPSPPSPHLRPHHPTSPCPSSPSPPPSPSPEAATPGASGAAMEGEQTSTCNEFIIEVLKIFQNQPPNEVLLCFVDDSLTRRKRHLAYIFRTNIFRQEDVEILRKMCGAPRPKYKL</sequence>
<proteinExistence type="predicted"/>
<dbReference type="AlphaFoldDB" id="A0AA35X974"/>
<gene>
    <name evidence="2" type="ORF">GBAR_LOCUS23773</name>
</gene>
<comment type="caution">
    <text evidence="2">The sequence shown here is derived from an EMBL/GenBank/DDBJ whole genome shotgun (WGS) entry which is preliminary data.</text>
</comment>
<feature type="region of interest" description="Disordered" evidence="1">
    <location>
        <begin position="167"/>
        <end position="226"/>
    </location>
</feature>
<feature type="compositionally biased region" description="Pro residues" evidence="1">
    <location>
        <begin position="181"/>
        <end position="210"/>
    </location>
</feature>
<protein>
    <submittedName>
        <fullName evidence="2">Uncharacterized protein</fullName>
    </submittedName>
</protein>
<feature type="compositionally biased region" description="Pro residues" evidence="1">
    <location>
        <begin position="96"/>
        <end position="119"/>
    </location>
</feature>
<evidence type="ECO:0000313" key="2">
    <source>
        <dbReference type="EMBL" id="CAI8042865.1"/>
    </source>
</evidence>